<dbReference type="CDD" id="cd12162">
    <property type="entry name" value="2-Hacid_dh_4"/>
    <property type="match status" value="1"/>
</dbReference>
<dbReference type="EC" id="1.1.1.29" evidence="7"/>
<accession>A0ABU0UTV1</accession>
<dbReference type="RefSeq" id="WP_004925843.1">
    <property type="nucleotide sequence ID" value="NZ_BCMA01000003.1"/>
</dbReference>
<reference evidence="7 8" key="1">
    <citation type="submission" date="2023-07" db="EMBL/GenBank/DDBJ databases">
        <title>Functional and genomic diversity of the sorghum phyllosphere microbiome.</title>
        <authorList>
            <person name="Shade A."/>
        </authorList>
    </citation>
    <scope>NUCLEOTIDE SEQUENCE [LARGE SCALE GENOMIC DNA]</scope>
    <source>
        <strain evidence="7 8">SORGH_AS_0887</strain>
    </source>
</reference>
<evidence type="ECO:0000259" key="5">
    <source>
        <dbReference type="Pfam" id="PF00389"/>
    </source>
</evidence>
<dbReference type="EMBL" id="JAUTBK010000002">
    <property type="protein sequence ID" value="MDQ1207974.1"/>
    <property type="molecule type" value="Genomic_DNA"/>
</dbReference>
<feature type="domain" description="D-isomer specific 2-hydroxyacid dehydrogenase NAD-binding" evidence="6">
    <location>
        <begin position="108"/>
        <end position="288"/>
    </location>
</feature>
<dbReference type="InterPro" id="IPR006140">
    <property type="entry name" value="D-isomer_DH_NAD-bd"/>
</dbReference>
<dbReference type="InterPro" id="IPR006139">
    <property type="entry name" value="D-isomer_2_OHA_DH_cat_dom"/>
</dbReference>
<dbReference type="SUPFAM" id="SSF52283">
    <property type="entry name" value="Formate/glycerate dehydrogenase catalytic domain-like"/>
    <property type="match status" value="1"/>
</dbReference>
<keyword evidence="2 4" id="KW-0560">Oxidoreductase</keyword>
<evidence type="ECO:0000256" key="2">
    <source>
        <dbReference type="ARBA" id="ARBA00023002"/>
    </source>
</evidence>
<feature type="domain" description="D-isomer specific 2-hydroxyacid dehydrogenase catalytic" evidence="5">
    <location>
        <begin position="25"/>
        <end position="315"/>
    </location>
</feature>
<dbReference type="Pfam" id="PF00389">
    <property type="entry name" value="2-Hacid_dh"/>
    <property type="match status" value="1"/>
</dbReference>
<comment type="caution">
    <text evidence="7">The sequence shown here is derived from an EMBL/GenBank/DDBJ whole genome shotgun (WGS) entry which is preliminary data.</text>
</comment>
<comment type="similarity">
    <text evidence="1 4">Belongs to the D-isomer specific 2-hydroxyacid dehydrogenase family.</text>
</comment>
<dbReference type="SUPFAM" id="SSF51735">
    <property type="entry name" value="NAD(P)-binding Rossmann-fold domains"/>
    <property type="match status" value="1"/>
</dbReference>
<keyword evidence="3" id="KW-0520">NAD</keyword>
<dbReference type="Gene3D" id="3.40.50.720">
    <property type="entry name" value="NAD(P)-binding Rossmann-like Domain"/>
    <property type="match status" value="2"/>
</dbReference>
<evidence type="ECO:0000256" key="1">
    <source>
        <dbReference type="ARBA" id="ARBA00005854"/>
    </source>
</evidence>
<dbReference type="PANTHER" id="PTHR43761">
    <property type="entry name" value="D-ISOMER SPECIFIC 2-HYDROXYACID DEHYDROGENASE FAMILY PROTEIN (AFU_ORTHOLOGUE AFUA_1G13630)"/>
    <property type="match status" value="1"/>
</dbReference>
<evidence type="ECO:0000256" key="3">
    <source>
        <dbReference type="ARBA" id="ARBA00023027"/>
    </source>
</evidence>
<dbReference type="PANTHER" id="PTHR43761:SF1">
    <property type="entry name" value="D-ISOMER SPECIFIC 2-HYDROXYACID DEHYDROGENASE CATALYTIC DOMAIN-CONTAINING PROTEIN-RELATED"/>
    <property type="match status" value="1"/>
</dbReference>
<evidence type="ECO:0000313" key="7">
    <source>
        <dbReference type="EMBL" id="MDQ1207974.1"/>
    </source>
</evidence>
<organism evidence="7 8">
    <name type="scientific">Acinetobacter baylyi</name>
    <dbReference type="NCBI Taxonomy" id="202950"/>
    <lineage>
        <taxon>Bacteria</taxon>
        <taxon>Pseudomonadati</taxon>
        <taxon>Pseudomonadota</taxon>
        <taxon>Gammaproteobacteria</taxon>
        <taxon>Moraxellales</taxon>
        <taxon>Moraxellaceae</taxon>
        <taxon>Acinetobacter</taxon>
    </lineage>
</organism>
<evidence type="ECO:0000256" key="4">
    <source>
        <dbReference type="RuleBase" id="RU003719"/>
    </source>
</evidence>
<proteinExistence type="inferred from homology"/>
<name>A0ABU0UTV1_ACIBI</name>
<gene>
    <name evidence="7" type="ORF">QE380_000897</name>
</gene>
<dbReference type="Pfam" id="PF02826">
    <property type="entry name" value="2-Hacid_dh_C"/>
    <property type="match status" value="1"/>
</dbReference>
<evidence type="ECO:0000313" key="8">
    <source>
        <dbReference type="Proteomes" id="UP001233360"/>
    </source>
</evidence>
<dbReference type="GO" id="GO:0008465">
    <property type="term" value="F:hydroxypyruvate reductase (NADH) activity"/>
    <property type="evidence" value="ECO:0007669"/>
    <property type="project" value="UniProtKB-EC"/>
</dbReference>
<protein>
    <submittedName>
        <fullName evidence="7">Glycerate dehydrogenase</fullName>
        <ecNumber evidence="7">1.1.1.29</ecNumber>
    </submittedName>
</protein>
<keyword evidence="8" id="KW-1185">Reference proteome</keyword>
<dbReference type="PROSITE" id="PS00671">
    <property type="entry name" value="D_2_HYDROXYACID_DH_3"/>
    <property type="match status" value="1"/>
</dbReference>
<dbReference type="InterPro" id="IPR050418">
    <property type="entry name" value="D-iso_2-hydroxyacid_DH_PdxB"/>
</dbReference>
<dbReference type="GeneID" id="45233718"/>
<dbReference type="InterPro" id="IPR029753">
    <property type="entry name" value="D-isomer_DH_CS"/>
</dbReference>
<dbReference type="Proteomes" id="UP001233360">
    <property type="component" value="Unassembled WGS sequence"/>
</dbReference>
<sequence>MQHVRITCTEKQYLGNQTFRFNFPVNYTEFEKLTQQQFYDQVKDQHVLIVNDLKVDQQVMDNNPELQLIALCSTGFDHVDIGLAKQRNIKVCNIKGYAGDTVAEHAFLLMLNLVKNLQFYQNSVVSGLWSDSNCFCYQDHHFPIYDLKDKTLVIVGRGEIGQSLALKAQAFGMQVFFSERPNQEGCREGYIPFQTALQIADVLSLHCSLNADNRHMLNQETLNLMKPNSFIINVSRGGLVNEHDLLIALRTGRIAGYGADAMTQEPPPRDNPLLKSGLPNILLTPHIAWASEEAKQRMIEILVQNIHLNLDGIDHNRIV</sequence>
<dbReference type="InterPro" id="IPR036291">
    <property type="entry name" value="NAD(P)-bd_dom_sf"/>
</dbReference>
<evidence type="ECO:0000259" key="6">
    <source>
        <dbReference type="Pfam" id="PF02826"/>
    </source>
</evidence>